<dbReference type="EMBL" id="BMAV01005884">
    <property type="protein sequence ID" value="GFY47308.1"/>
    <property type="molecule type" value="Genomic_DNA"/>
</dbReference>
<dbReference type="Proteomes" id="UP000886998">
    <property type="component" value="Unassembled WGS sequence"/>
</dbReference>
<gene>
    <name evidence="2" type="ORF">TNIN_100931</name>
</gene>
<keyword evidence="3" id="KW-1185">Reference proteome</keyword>
<accession>A0A8X6X5J1</accession>
<sequence>MNLQRPHLSIARVELCLRIQFCGSGVKEGPPDYHVFINLLALSRVRSLDGLRILELDFTKLTGKTPCNENSMNEMERMRQLKPQAS</sequence>
<proteinExistence type="predicted"/>
<protein>
    <submittedName>
        <fullName evidence="2">Uncharacterized protein</fullName>
    </submittedName>
</protein>
<name>A0A8X6X5J1_9ARAC</name>
<feature type="region of interest" description="Disordered" evidence="1">
    <location>
        <begin position="67"/>
        <end position="86"/>
    </location>
</feature>
<reference evidence="2" key="1">
    <citation type="submission" date="2020-08" db="EMBL/GenBank/DDBJ databases">
        <title>Multicomponent nature underlies the extraordinary mechanical properties of spider dragline silk.</title>
        <authorList>
            <person name="Kono N."/>
            <person name="Nakamura H."/>
            <person name="Mori M."/>
            <person name="Yoshida Y."/>
            <person name="Ohtoshi R."/>
            <person name="Malay A.D."/>
            <person name="Moran D.A.P."/>
            <person name="Tomita M."/>
            <person name="Numata K."/>
            <person name="Arakawa K."/>
        </authorList>
    </citation>
    <scope>NUCLEOTIDE SEQUENCE</scope>
</reference>
<evidence type="ECO:0000313" key="3">
    <source>
        <dbReference type="Proteomes" id="UP000886998"/>
    </source>
</evidence>
<evidence type="ECO:0000313" key="2">
    <source>
        <dbReference type="EMBL" id="GFY47308.1"/>
    </source>
</evidence>
<evidence type="ECO:0000256" key="1">
    <source>
        <dbReference type="SAM" id="MobiDB-lite"/>
    </source>
</evidence>
<comment type="caution">
    <text evidence="2">The sequence shown here is derived from an EMBL/GenBank/DDBJ whole genome shotgun (WGS) entry which is preliminary data.</text>
</comment>
<dbReference type="AlphaFoldDB" id="A0A8X6X5J1"/>
<organism evidence="2 3">
    <name type="scientific">Trichonephila inaurata madagascariensis</name>
    <dbReference type="NCBI Taxonomy" id="2747483"/>
    <lineage>
        <taxon>Eukaryota</taxon>
        <taxon>Metazoa</taxon>
        <taxon>Ecdysozoa</taxon>
        <taxon>Arthropoda</taxon>
        <taxon>Chelicerata</taxon>
        <taxon>Arachnida</taxon>
        <taxon>Araneae</taxon>
        <taxon>Araneomorphae</taxon>
        <taxon>Entelegynae</taxon>
        <taxon>Araneoidea</taxon>
        <taxon>Nephilidae</taxon>
        <taxon>Trichonephila</taxon>
        <taxon>Trichonephila inaurata</taxon>
    </lineage>
</organism>